<evidence type="ECO:0000313" key="2">
    <source>
        <dbReference type="EMBL" id="KUK96129.1"/>
    </source>
</evidence>
<reference evidence="2" key="1">
    <citation type="journal article" date="2015" name="MBio">
        <title>Genome-resolved metagenomic analysis reveals roles for candidate phyla and other microbial community members in biogeochemical transformations in oil reservoirs.</title>
        <authorList>
            <person name="Hu P."/>
            <person name="Tom L."/>
            <person name="Singh A."/>
            <person name="Thomas B.C."/>
            <person name="Baker B.J."/>
            <person name="Piceno Y.M."/>
            <person name="Andersen G.L."/>
            <person name="Banfield J.F."/>
        </authorList>
    </citation>
    <scope>NUCLEOTIDE SEQUENCE [LARGE SCALE GENOMIC DNA]</scope>
    <source>
        <strain evidence="2">56_747</strain>
    </source>
</reference>
<organism evidence="1 4">
    <name type="scientific">Methanothrix harundinacea</name>
    <dbReference type="NCBI Taxonomy" id="301375"/>
    <lineage>
        <taxon>Archaea</taxon>
        <taxon>Methanobacteriati</taxon>
        <taxon>Methanobacteriota</taxon>
        <taxon>Stenosarchaea group</taxon>
        <taxon>Methanomicrobia</taxon>
        <taxon>Methanotrichales</taxon>
        <taxon>Methanotrichaceae</taxon>
        <taxon>Methanothrix</taxon>
    </lineage>
</organism>
<evidence type="ECO:0000313" key="3">
    <source>
        <dbReference type="Proteomes" id="UP000053961"/>
    </source>
</evidence>
<reference evidence="3 4" key="2">
    <citation type="journal article" date="2015" name="MBio">
        <title>Genome-Resolved Metagenomic Analysis Reveals Roles for Candidate Phyla and Other Microbial Community Members in Biogeochemical Transformations in Oil Reservoirs.</title>
        <authorList>
            <person name="Hu P."/>
            <person name="Tom L."/>
            <person name="Singh A."/>
            <person name="Thomas B.C."/>
            <person name="Baker B.J."/>
            <person name="Piceno Y.M."/>
            <person name="Andersen G.L."/>
            <person name="Banfield J.F."/>
        </authorList>
    </citation>
    <scope>NUCLEOTIDE SEQUENCE [LARGE SCALE GENOMIC DNA]</scope>
    <source>
        <strain evidence="1">57_489</strain>
    </source>
</reference>
<protein>
    <recommendedName>
        <fullName evidence="5">L-2-amino-thiazoline-4-carboxylic acid hydrolase</fullName>
    </recommendedName>
</protein>
<dbReference type="Pfam" id="PF19620">
    <property type="entry name" value="DUF6125"/>
    <property type="match status" value="1"/>
</dbReference>
<evidence type="ECO:0008006" key="5">
    <source>
        <dbReference type="Google" id="ProtNLM"/>
    </source>
</evidence>
<evidence type="ECO:0000313" key="1">
    <source>
        <dbReference type="EMBL" id="KUK43816.1"/>
    </source>
</evidence>
<evidence type="ECO:0000313" key="4">
    <source>
        <dbReference type="Proteomes" id="UP000057043"/>
    </source>
</evidence>
<dbReference type="EMBL" id="LGFT01000046">
    <property type="protein sequence ID" value="KUK43816.1"/>
    <property type="molecule type" value="Genomic_DNA"/>
</dbReference>
<dbReference type="Proteomes" id="UP000053961">
    <property type="component" value="Unassembled WGS sequence"/>
</dbReference>
<name>A0A101FSS9_9EURY</name>
<dbReference type="AlphaFoldDB" id="A0A101FSS9"/>
<dbReference type="PATRIC" id="fig|301375.6.peg.256"/>
<dbReference type="EMBL" id="LGHB01000019">
    <property type="protein sequence ID" value="KUK96129.1"/>
    <property type="molecule type" value="Genomic_DNA"/>
</dbReference>
<proteinExistence type="predicted"/>
<accession>A0A101FSS9</accession>
<sequence length="183" mass="20810">MEKVKNLTDAEKAEYFRKSYTSVDGLWFMKVEELFGFDEALKIDRLVWSIFPKIQARTLRTMLKADKGIEGLARCISAKHSVEGFDFEAKMDEDGRLLRLIISKCPWHELLVRSGREPLSERVGTTICNVEYATWAEEFGDGARRISFSLESQICKGDGVCTFCFEESEAPRIPEGRHSSGAL</sequence>
<gene>
    <name evidence="1" type="ORF">XD72_1805</name>
    <name evidence="2" type="ORF">XE07_1315</name>
</gene>
<comment type="caution">
    <text evidence="1">The sequence shown here is derived from an EMBL/GenBank/DDBJ whole genome shotgun (WGS) entry which is preliminary data.</text>
</comment>
<dbReference type="Proteomes" id="UP000057043">
    <property type="component" value="Unassembled WGS sequence"/>
</dbReference>